<reference evidence="6" key="1">
    <citation type="submission" date="2017-02" db="EMBL/GenBank/DDBJ databases">
        <authorList>
            <person name="Varghese N."/>
            <person name="Submissions S."/>
        </authorList>
    </citation>
    <scope>NUCLEOTIDE SEQUENCE [LARGE SCALE GENOMIC DNA]</scope>
    <source>
        <strain evidence="6">ATCC 35199</strain>
    </source>
</reference>
<dbReference type="HAMAP" id="MF_00434">
    <property type="entry name" value="Pterin_4_alpha"/>
    <property type="match status" value="1"/>
</dbReference>
<comment type="catalytic activity">
    <reaction evidence="1 4">
        <text>(4aS,6R)-4a-hydroxy-L-erythro-5,6,7,8-tetrahydrobiopterin = (6R)-L-erythro-6,7-dihydrobiopterin + H2O</text>
        <dbReference type="Rhea" id="RHEA:11920"/>
        <dbReference type="ChEBI" id="CHEBI:15377"/>
        <dbReference type="ChEBI" id="CHEBI:15642"/>
        <dbReference type="ChEBI" id="CHEBI:43120"/>
        <dbReference type="EC" id="4.2.1.96"/>
    </reaction>
</comment>
<gene>
    <name evidence="5" type="ORF">SAMN02745120_0540</name>
</gene>
<comment type="similarity">
    <text evidence="2 4">Belongs to the pterin-4-alpha-carbinolamine dehydratase family.</text>
</comment>
<evidence type="ECO:0000313" key="6">
    <source>
        <dbReference type="Proteomes" id="UP000243406"/>
    </source>
</evidence>
<proteinExistence type="inferred from homology"/>
<dbReference type="SUPFAM" id="SSF55248">
    <property type="entry name" value="PCD-like"/>
    <property type="match status" value="1"/>
</dbReference>
<evidence type="ECO:0000256" key="2">
    <source>
        <dbReference type="ARBA" id="ARBA00006472"/>
    </source>
</evidence>
<dbReference type="CDD" id="cd00913">
    <property type="entry name" value="PCD_DCoH_subfamily_a"/>
    <property type="match status" value="1"/>
</dbReference>
<dbReference type="InterPro" id="IPR036428">
    <property type="entry name" value="PCD_sf"/>
</dbReference>
<dbReference type="NCBIfam" id="NF002017">
    <property type="entry name" value="PRK00823.1-2"/>
    <property type="match status" value="1"/>
</dbReference>
<dbReference type="InterPro" id="IPR001533">
    <property type="entry name" value="Pterin_deHydtase"/>
</dbReference>
<evidence type="ECO:0000256" key="3">
    <source>
        <dbReference type="ARBA" id="ARBA00023239"/>
    </source>
</evidence>
<dbReference type="EMBL" id="FUYN01000001">
    <property type="protein sequence ID" value="SKB27745.1"/>
    <property type="molecule type" value="Genomic_DNA"/>
</dbReference>
<accession>A0A1T4ZYS2</accession>
<evidence type="ECO:0000256" key="4">
    <source>
        <dbReference type="HAMAP-Rule" id="MF_00434"/>
    </source>
</evidence>
<organism evidence="5 6">
    <name type="scientific">Acetoanaerobium noterae</name>
    <dbReference type="NCBI Taxonomy" id="745369"/>
    <lineage>
        <taxon>Bacteria</taxon>
        <taxon>Bacillati</taxon>
        <taxon>Bacillota</taxon>
        <taxon>Clostridia</taxon>
        <taxon>Peptostreptococcales</taxon>
        <taxon>Filifactoraceae</taxon>
        <taxon>Acetoanaerobium</taxon>
    </lineage>
</organism>
<evidence type="ECO:0000256" key="1">
    <source>
        <dbReference type="ARBA" id="ARBA00001554"/>
    </source>
</evidence>
<dbReference type="GO" id="GO:0008124">
    <property type="term" value="F:4-alpha-hydroxytetrahydrobiopterin dehydratase activity"/>
    <property type="evidence" value="ECO:0007669"/>
    <property type="project" value="UniProtKB-UniRule"/>
</dbReference>
<evidence type="ECO:0000313" key="5">
    <source>
        <dbReference type="EMBL" id="SKB27745.1"/>
    </source>
</evidence>
<dbReference type="Proteomes" id="UP000243406">
    <property type="component" value="Unassembled WGS sequence"/>
</dbReference>
<dbReference type="OrthoDB" id="9800108at2"/>
<name>A0A1T4ZYS2_9FIRM</name>
<dbReference type="RefSeq" id="WP_079588514.1">
    <property type="nucleotide sequence ID" value="NZ_CP154629.1"/>
</dbReference>
<keyword evidence="6" id="KW-1185">Reference proteome</keyword>
<dbReference type="AlphaFoldDB" id="A0A1T4ZYS2"/>
<dbReference type="PANTHER" id="PTHR12599">
    <property type="entry name" value="PTERIN-4-ALPHA-CARBINOLAMINE DEHYDRATASE"/>
    <property type="match status" value="1"/>
</dbReference>
<keyword evidence="3 4" id="KW-0456">Lyase</keyword>
<dbReference type="GO" id="GO:0006729">
    <property type="term" value="P:tetrahydrobiopterin biosynthetic process"/>
    <property type="evidence" value="ECO:0007669"/>
    <property type="project" value="InterPro"/>
</dbReference>
<dbReference type="Gene3D" id="3.30.1360.20">
    <property type="entry name" value="Transcriptional coactivator/pterin dehydratase"/>
    <property type="match status" value="1"/>
</dbReference>
<dbReference type="EC" id="4.2.1.96" evidence="4"/>
<dbReference type="Pfam" id="PF01329">
    <property type="entry name" value="Pterin_4a"/>
    <property type="match status" value="1"/>
</dbReference>
<protein>
    <recommendedName>
        <fullName evidence="4">Putative pterin-4-alpha-carbinolamine dehydratase</fullName>
        <shortName evidence="4">PHS</shortName>
        <ecNumber evidence="4">4.2.1.96</ecNumber>
    </recommendedName>
    <alternativeName>
        <fullName evidence="4">4-alpha-hydroxy-tetrahydropterin dehydratase</fullName>
    </alternativeName>
    <alternativeName>
        <fullName evidence="4">Pterin carbinolamine dehydratase</fullName>
        <shortName evidence="4">PCD</shortName>
    </alternativeName>
</protein>
<dbReference type="PANTHER" id="PTHR12599:SF0">
    <property type="entry name" value="PTERIN-4-ALPHA-CARBINOLAMINE DEHYDRATASE"/>
    <property type="match status" value="1"/>
</dbReference>
<sequence>MNENNNLSSKKCEACSTGTIPLHGNELFELMKAIHPDWSLDNNTKIIRTFRFKDFMSALNFVNKVGEVAEAEGHHPDIELSWGKVKVILLTHKIHGLSINDFIMAAKIDDLAI</sequence>